<dbReference type="GO" id="GO:0005829">
    <property type="term" value="C:cytosol"/>
    <property type="evidence" value="ECO:0007669"/>
    <property type="project" value="TreeGrafter"/>
</dbReference>
<comment type="subunit">
    <text evidence="7">Homotetramer.</text>
</comment>
<dbReference type="HAMAP" id="MF_00300">
    <property type="entry name" value="Chorismate_synth"/>
    <property type="match status" value="1"/>
</dbReference>
<dbReference type="EMBL" id="NXLV01000014">
    <property type="protein sequence ID" value="RDU69753.1"/>
    <property type="molecule type" value="Genomic_DNA"/>
</dbReference>
<dbReference type="GO" id="GO:0004107">
    <property type="term" value="F:chorismate synthase activity"/>
    <property type="evidence" value="ECO:0007669"/>
    <property type="project" value="UniProtKB-UniRule"/>
</dbReference>
<comment type="catalytic activity">
    <reaction evidence="7 8">
        <text>5-O-(1-carboxyvinyl)-3-phosphoshikimate = chorismate + phosphate</text>
        <dbReference type="Rhea" id="RHEA:21020"/>
        <dbReference type="ChEBI" id="CHEBI:29748"/>
        <dbReference type="ChEBI" id="CHEBI:43474"/>
        <dbReference type="ChEBI" id="CHEBI:57701"/>
        <dbReference type="EC" id="4.2.3.5"/>
    </reaction>
</comment>
<feature type="binding site" evidence="7">
    <location>
        <position position="273"/>
    </location>
    <ligand>
        <name>FMN</name>
        <dbReference type="ChEBI" id="CHEBI:58210"/>
    </ligand>
</feature>
<dbReference type="GO" id="GO:0009073">
    <property type="term" value="P:aromatic amino acid family biosynthetic process"/>
    <property type="evidence" value="ECO:0007669"/>
    <property type="project" value="UniProtKB-KW"/>
</dbReference>
<dbReference type="EC" id="4.2.3.5" evidence="3 7"/>
<feature type="binding site" evidence="7">
    <location>
        <begin position="123"/>
        <end position="125"/>
    </location>
    <ligand>
        <name>FMN</name>
        <dbReference type="ChEBI" id="CHEBI:58210"/>
    </ligand>
</feature>
<dbReference type="GO" id="GO:0010181">
    <property type="term" value="F:FMN binding"/>
    <property type="evidence" value="ECO:0007669"/>
    <property type="project" value="TreeGrafter"/>
</dbReference>
<dbReference type="InterPro" id="IPR000453">
    <property type="entry name" value="Chorismate_synth"/>
</dbReference>
<evidence type="ECO:0000313" key="9">
    <source>
        <dbReference type="EMBL" id="RDU69753.1"/>
    </source>
</evidence>
<keyword evidence="7" id="KW-0521">NADP</keyword>
<evidence type="ECO:0000256" key="5">
    <source>
        <dbReference type="ARBA" id="ARBA00023141"/>
    </source>
</evidence>
<proteinExistence type="inferred from homology"/>
<dbReference type="UniPathway" id="UPA00053">
    <property type="reaction ID" value="UER00090"/>
</dbReference>
<comment type="similarity">
    <text evidence="2 7 8">Belongs to the chorismate synthase family.</text>
</comment>
<dbReference type="GO" id="GO:0008652">
    <property type="term" value="P:amino acid biosynthetic process"/>
    <property type="evidence" value="ECO:0007669"/>
    <property type="project" value="UniProtKB-KW"/>
</dbReference>
<evidence type="ECO:0000256" key="3">
    <source>
        <dbReference type="ARBA" id="ARBA00013036"/>
    </source>
</evidence>
<dbReference type="PIRSF" id="PIRSF001456">
    <property type="entry name" value="Chorismate_synth"/>
    <property type="match status" value="1"/>
</dbReference>
<comment type="caution">
    <text evidence="9">The sequence shown here is derived from an EMBL/GenBank/DDBJ whole genome shotgun (WGS) entry which is preliminary data.</text>
</comment>
<reference evidence="9 10" key="1">
    <citation type="submission" date="2018-04" db="EMBL/GenBank/DDBJ databases">
        <title>Novel Campyloabacter and Helicobacter Species and Strains.</title>
        <authorList>
            <person name="Mannion A.J."/>
            <person name="Shen Z."/>
            <person name="Fox J.G."/>
        </authorList>
    </citation>
    <scope>NUCLEOTIDE SEQUENCE [LARGE SCALE GENOMIC DNA]</scope>
    <source>
        <strain evidence="9 10">MIT 04-9366</strain>
    </source>
</reference>
<dbReference type="SUPFAM" id="SSF103263">
    <property type="entry name" value="Chorismate synthase, AroC"/>
    <property type="match status" value="1"/>
</dbReference>
<organism evidence="9 10">
    <name type="scientific">Helicobacter brantae</name>
    <dbReference type="NCBI Taxonomy" id="375927"/>
    <lineage>
        <taxon>Bacteria</taxon>
        <taxon>Pseudomonadati</taxon>
        <taxon>Campylobacterota</taxon>
        <taxon>Epsilonproteobacteria</taxon>
        <taxon>Campylobacterales</taxon>
        <taxon>Helicobacteraceae</taxon>
        <taxon>Helicobacter</taxon>
    </lineage>
</organism>
<feature type="binding site" evidence="7">
    <location>
        <position position="314"/>
    </location>
    <ligand>
        <name>FMN</name>
        <dbReference type="ChEBI" id="CHEBI:58210"/>
    </ligand>
</feature>
<keyword evidence="6 7" id="KW-0456">Lyase</keyword>
<dbReference type="GO" id="GO:0009423">
    <property type="term" value="P:chorismate biosynthetic process"/>
    <property type="evidence" value="ECO:0007669"/>
    <property type="project" value="UniProtKB-UniRule"/>
</dbReference>
<evidence type="ECO:0000256" key="1">
    <source>
        <dbReference type="ARBA" id="ARBA00005044"/>
    </source>
</evidence>
<dbReference type="OrthoDB" id="9771806at2"/>
<keyword evidence="7" id="KW-0274">FAD</keyword>
<comment type="pathway">
    <text evidence="1 7 8">Metabolic intermediate biosynthesis; chorismate biosynthesis; chorismate from D-erythrose 4-phosphate and phosphoenolpyruvate: step 7/7.</text>
</comment>
<evidence type="ECO:0000256" key="2">
    <source>
        <dbReference type="ARBA" id="ARBA00008014"/>
    </source>
</evidence>
<dbReference type="PROSITE" id="PS00787">
    <property type="entry name" value="CHORISMATE_SYNTHASE_1"/>
    <property type="match status" value="1"/>
</dbReference>
<dbReference type="NCBIfam" id="NF003793">
    <property type="entry name" value="PRK05382.1"/>
    <property type="match status" value="1"/>
</dbReference>
<evidence type="ECO:0000313" key="10">
    <source>
        <dbReference type="Proteomes" id="UP000257045"/>
    </source>
</evidence>
<dbReference type="RefSeq" id="WP_115569976.1">
    <property type="nucleotide sequence ID" value="NZ_NXLV01000014.1"/>
</dbReference>
<dbReference type="NCBIfam" id="TIGR00033">
    <property type="entry name" value="aroC"/>
    <property type="match status" value="1"/>
</dbReference>
<protein>
    <recommendedName>
        <fullName evidence="3 7">Chorismate synthase</fullName>
        <shortName evidence="7">CS</shortName>
        <ecNumber evidence="3 7">4.2.3.5</ecNumber>
    </recommendedName>
    <alternativeName>
        <fullName evidence="7">5-enolpyruvylshikimate-3-phosphate phospholyase</fullName>
    </alternativeName>
</protein>
<keyword evidence="5 7" id="KW-0057">Aromatic amino acid biosynthesis</keyword>
<keyword evidence="4 7" id="KW-0028">Amino-acid biosynthesis</keyword>
<keyword evidence="10" id="KW-1185">Reference proteome</keyword>
<dbReference type="Pfam" id="PF01264">
    <property type="entry name" value="Chorismate_synt"/>
    <property type="match status" value="1"/>
</dbReference>
<feature type="binding site" evidence="7">
    <location>
        <position position="46"/>
    </location>
    <ligand>
        <name>NADP(+)</name>
        <dbReference type="ChEBI" id="CHEBI:58349"/>
    </ligand>
</feature>
<comment type="caution">
    <text evidence="7">Lacks conserved residue(s) required for the propagation of feature annotation.</text>
</comment>
<dbReference type="InterPro" id="IPR020541">
    <property type="entry name" value="Chorismate_synthase_CS"/>
</dbReference>
<dbReference type="PANTHER" id="PTHR21085:SF0">
    <property type="entry name" value="CHORISMATE SYNTHASE"/>
    <property type="match status" value="1"/>
</dbReference>
<feature type="binding site" evidence="7">
    <location>
        <begin position="233"/>
        <end position="234"/>
    </location>
    <ligand>
        <name>FMN</name>
        <dbReference type="ChEBI" id="CHEBI:58210"/>
    </ligand>
</feature>
<dbReference type="Gene3D" id="3.60.150.10">
    <property type="entry name" value="Chorismate synthase AroC"/>
    <property type="match status" value="1"/>
</dbReference>
<dbReference type="CDD" id="cd07304">
    <property type="entry name" value="Chorismate_synthase"/>
    <property type="match status" value="1"/>
</dbReference>
<keyword evidence="7" id="KW-0288">FMN</keyword>
<name>A0A3D8IXG7_9HELI</name>
<accession>A0A3D8IXG7</accession>
<evidence type="ECO:0000256" key="7">
    <source>
        <dbReference type="HAMAP-Rule" id="MF_00300"/>
    </source>
</evidence>
<comment type="cofactor">
    <cofactor evidence="7 8">
        <name>FMNH2</name>
        <dbReference type="ChEBI" id="CHEBI:57618"/>
    </cofactor>
    <text evidence="7 8">Reduced FMN (FMNH(2)).</text>
</comment>
<sequence>MNTFGYALRLSTFGESHGEYIGGVLDGLPSNLQINLDKIQEDIKRRGGGRSAYVTPRKESDICEIISGVFEGKTTGTPLAFIIKNTHQRSQDYSHIKDIFRPSHADFTYFHKYGNVDYRGGGRASARESLVRVVASSIIKPLLKDIEVESGVLGVGGILGSEVDFSYARESEIFALDRGVEEAQKECITLARESGDSVGGVVMLRARGDLLGLGEPLYYKLDAEIARAMMGINGVKAVEIGEGVNASNLKGSQYNDVMSENGFLSNHSGGILGGIANGEEILVKIHFKPTPSIALPQKSLDKEGRERVIEIRGRHDPCIAIRGSVVSEAMMNLVLADMILARSKR</sequence>
<evidence type="ECO:0000256" key="4">
    <source>
        <dbReference type="ARBA" id="ARBA00022605"/>
    </source>
</evidence>
<dbReference type="AlphaFoldDB" id="A0A3D8IXG7"/>
<dbReference type="InterPro" id="IPR035904">
    <property type="entry name" value="Chorismate_synth_AroC_sf"/>
</dbReference>
<comment type="function">
    <text evidence="7">Catalyzes the anti-1,4-elimination of the C-3 phosphate and the C-6 proR hydrogen from 5-enolpyruvylshikimate-3-phosphate (EPSP) to yield chorismate, which is the branch point compound that serves as the starting substrate for the three terminal pathways of aromatic amino acid biosynthesis. This reaction introduces a second double bond into the aromatic ring system.</text>
</comment>
<evidence type="ECO:0000256" key="6">
    <source>
        <dbReference type="ARBA" id="ARBA00023239"/>
    </source>
</evidence>
<dbReference type="PROSITE" id="PS00789">
    <property type="entry name" value="CHORISMATE_SYNTHASE_3"/>
    <property type="match status" value="1"/>
</dbReference>
<feature type="binding site" evidence="7">
    <location>
        <begin position="288"/>
        <end position="292"/>
    </location>
    <ligand>
        <name>FMN</name>
        <dbReference type="ChEBI" id="CHEBI:58210"/>
    </ligand>
</feature>
<keyword evidence="7" id="KW-0285">Flavoprotein</keyword>
<dbReference type="PANTHER" id="PTHR21085">
    <property type="entry name" value="CHORISMATE SYNTHASE"/>
    <property type="match status" value="1"/>
</dbReference>
<gene>
    <name evidence="7" type="primary">aroC</name>
    <name evidence="9" type="ORF">CQA58_06845</name>
</gene>
<dbReference type="Proteomes" id="UP000257045">
    <property type="component" value="Unassembled WGS sequence"/>
</dbReference>
<evidence type="ECO:0000256" key="8">
    <source>
        <dbReference type="RuleBase" id="RU000605"/>
    </source>
</evidence>